<sequence length="375" mass="41400">MSESTHVHKGLEGVIADTTSVSLVDGAAGRLYYRGYAVETLVNKRFAEVMHLVVFGELPDAGRLEEVEEYLWVAGRLPPDLARSLRQIARHGEHPMATLQSIASLLANEPPAISLGRTQQEEEALIVAARLPAAIAMIHAALQDHPEHRYPVSRRYGERYLQLLHGRCPTAAEVSAFESTQILQLDHGFNASTFTARVVTSTLAPATSALSAAMGALYGPLHGAADQQALEMAFEVGEPERAREFVAQCLATGRKVMGMGHREYRVVDPRSRMIRALAQQVARVPDHVKLLDVLSAVDEAFIEQTREKRRTLRANLEFYKGVVYLALGIPKEFFTASFAAARVFGWIAHVIEQRQDNRIIRPAAHYVGPAPRESV</sequence>
<dbReference type="InterPro" id="IPR016143">
    <property type="entry name" value="Citrate_synth-like_sm_a-sub"/>
</dbReference>
<comment type="caution">
    <text evidence="6">The sequence shown here is derived from an EMBL/GenBank/DDBJ whole genome shotgun (WGS) entry which is preliminary data.</text>
</comment>
<dbReference type="InterPro" id="IPR024176">
    <property type="entry name" value="Citrate_synthase_bac-typ"/>
</dbReference>
<evidence type="ECO:0000313" key="7">
    <source>
        <dbReference type="Proteomes" id="UP000661077"/>
    </source>
</evidence>
<dbReference type="InterPro" id="IPR036969">
    <property type="entry name" value="Citrate_synthase_sf"/>
</dbReference>
<keyword evidence="3 5" id="KW-0808">Transferase</keyword>
<organism evidence="6 7">
    <name type="scientific">Steroidobacter gossypii</name>
    <dbReference type="NCBI Taxonomy" id="2805490"/>
    <lineage>
        <taxon>Bacteria</taxon>
        <taxon>Pseudomonadati</taxon>
        <taxon>Pseudomonadota</taxon>
        <taxon>Gammaproteobacteria</taxon>
        <taxon>Steroidobacterales</taxon>
        <taxon>Steroidobacteraceae</taxon>
        <taxon>Steroidobacter</taxon>
    </lineage>
</organism>
<dbReference type="InterPro" id="IPR002020">
    <property type="entry name" value="Citrate_synthase"/>
</dbReference>
<dbReference type="PANTHER" id="PTHR11739">
    <property type="entry name" value="CITRATE SYNTHASE"/>
    <property type="match status" value="1"/>
</dbReference>
<keyword evidence="7" id="KW-1185">Reference proteome</keyword>
<dbReference type="Gene3D" id="1.10.230.10">
    <property type="entry name" value="Cytochrome P450-Terp, domain 2"/>
    <property type="match status" value="1"/>
</dbReference>
<evidence type="ECO:0000256" key="5">
    <source>
        <dbReference type="PIRNR" id="PIRNR001369"/>
    </source>
</evidence>
<reference evidence="6 7" key="1">
    <citation type="journal article" date="2021" name="Int. J. Syst. Evol. Microbiol.">
        <title>Steroidobacter gossypii sp. nov., isolated from soil of cotton cropping field.</title>
        <authorList>
            <person name="Huang R."/>
            <person name="Yang S."/>
            <person name="Zhen C."/>
            <person name="Liu W."/>
        </authorList>
    </citation>
    <scope>NUCLEOTIDE SEQUENCE [LARGE SCALE GENOMIC DNA]</scope>
    <source>
        <strain evidence="6 7">S1-65</strain>
    </source>
</reference>
<dbReference type="Pfam" id="PF00285">
    <property type="entry name" value="Citrate_synt"/>
    <property type="match status" value="1"/>
</dbReference>
<protein>
    <recommendedName>
        <fullName evidence="5">Citrate synthase</fullName>
    </recommendedName>
</protein>
<gene>
    <name evidence="6" type="ORF">JM946_04615</name>
</gene>
<dbReference type="RefSeq" id="WP_203165959.1">
    <property type="nucleotide sequence ID" value="NZ_JAEVLS010000001.1"/>
</dbReference>
<proteinExistence type="inferred from homology"/>
<dbReference type="InterPro" id="IPR016142">
    <property type="entry name" value="Citrate_synth-like_lrg_a-sub"/>
</dbReference>
<accession>A0ABS1WSP6</accession>
<evidence type="ECO:0000256" key="3">
    <source>
        <dbReference type="ARBA" id="ARBA00022679"/>
    </source>
</evidence>
<comment type="catalytic activity">
    <reaction evidence="4">
        <text>oxaloacetate + acetyl-CoA + H2O = citrate + CoA + H(+)</text>
        <dbReference type="Rhea" id="RHEA:16845"/>
        <dbReference type="ChEBI" id="CHEBI:15377"/>
        <dbReference type="ChEBI" id="CHEBI:15378"/>
        <dbReference type="ChEBI" id="CHEBI:16452"/>
        <dbReference type="ChEBI" id="CHEBI:16947"/>
        <dbReference type="ChEBI" id="CHEBI:57287"/>
        <dbReference type="ChEBI" id="CHEBI:57288"/>
        <dbReference type="EC" id="2.3.3.16"/>
    </reaction>
</comment>
<dbReference type="PANTHER" id="PTHR11739:SF4">
    <property type="entry name" value="CITRATE SYNTHASE, PEROXISOMAL"/>
    <property type="match status" value="1"/>
</dbReference>
<dbReference type="PRINTS" id="PR00143">
    <property type="entry name" value="CITRTSNTHASE"/>
</dbReference>
<dbReference type="Gene3D" id="1.10.580.10">
    <property type="entry name" value="Citrate Synthase, domain 1"/>
    <property type="match status" value="1"/>
</dbReference>
<evidence type="ECO:0000313" key="6">
    <source>
        <dbReference type="EMBL" id="MBM0104011.1"/>
    </source>
</evidence>
<evidence type="ECO:0000256" key="1">
    <source>
        <dbReference type="ARBA" id="ARBA00004751"/>
    </source>
</evidence>
<evidence type="ECO:0000256" key="2">
    <source>
        <dbReference type="ARBA" id="ARBA00010566"/>
    </source>
</evidence>
<evidence type="ECO:0000256" key="4">
    <source>
        <dbReference type="ARBA" id="ARBA00049288"/>
    </source>
</evidence>
<dbReference type="Proteomes" id="UP000661077">
    <property type="component" value="Unassembled WGS sequence"/>
</dbReference>
<dbReference type="PIRSF" id="PIRSF001369">
    <property type="entry name" value="Citrate_synth"/>
    <property type="match status" value="1"/>
</dbReference>
<name>A0ABS1WSP6_9GAMM</name>
<dbReference type="EMBL" id="JAEVLS010000001">
    <property type="protein sequence ID" value="MBM0104011.1"/>
    <property type="molecule type" value="Genomic_DNA"/>
</dbReference>
<comment type="similarity">
    <text evidence="2 5">Belongs to the citrate synthase family.</text>
</comment>
<comment type="pathway">
    <text evidence="1">Carbohydrate metabolism; tricarboxylic acid cycle; isocitrate from oxaloacetate: step 1/2.</text>
</comment>
<dbReference type="SUPFAM" id="SSF48256">
    <property type="entry name" value="Citrate synthase"/>
    <property type="match status" value="1"/>
</dbReference>